<proteinExistence type="predicted"/>
<dbReference type="PANTHER" id="PTHR32182">
    <property type="entry name" value="DNA REPLICATION AND REPAIR PROTEIN RECF"/>
    <property type="match status" value="1"/>
</dbReference>
<dbReference type="Gene3D" id="3.40.50.300">
    <property type="entry name" value="P-loop containing nucleotide triphosphate hydrolases"/>
    <property type="match status" value="1"/>
</dbReference>
<organism evidence="2 3">
    <name type="scientific">Gordoniibacillus kamchatkensis</name>
    <dbReference type="NCBI Taxonomy" id="1590651"/>
    <lineage>
        <taxon>Bacteria</taxon>
        <taxon>Bacillati</taxon>
        <taxon>Bacillota</taxon>
        <taxon>Bacilli</taxon>
        <taxon>Bacillales</taxon>
        <taxon>Paenibacillaceae</taxon>
        <taxon>Gordoniibacillus</taxon>
    </lineage>
</organism>
<dbReference type="Pfam" id="PF13476">
    <property type="entry name" value="AAA_23"/>
    <property type="match status" value="1"/>
</dbReference>
<dbReference type="InterPro" id="IPR038729">
    <property type="entry name" value="Rad50/SbcC_AAA"/>
</dbReference>
<evidence type="ECO:0000313" key="2">
    <source>
        <dbReference type="EMBL" id="KIL41923.1"/>
    </source>
</evidence>
<reference evidence="2 3" key="1">
    <citation type="submission" date="2014-12" db="EMBL/GenBank/DDBJ databases">
        <title>Draft genome sequence of Paenibacillus kamchatkensis strain B-2647.</title>
        <authorList>
            <person name="Karlyshev A.V."/>
            <person name="Kudryashova E.B."/>
        </authorList>
    </citation>
    <scope>NUCLEOTIDE SEQUENCE [LARGE SCALE GENOMIC DNA]</scope>
    <source>
        <strain evidence="2 3">VKM B-2647</strain>
    </source>
</reference>
<dbReference type="PANTHER" id="PTHR32182:SF0">
    <property type="entry name" value="DNA REPLICATION AND REPAIR PROTEIN RECF"/>
    <property type="match status" value="1"/>
</dbReference>
<dbReference type="SUPFAM" id="SSF52540">
    <property type="entry name" value="P-loop containing nucleoside triphosphate hydrolases"/>
    <property type="match status" value="1"/>
</dbReference>
<evidence type="ECO:0000259" key="1">
    <source>
        <dbReference type="Pfam" id="PF13476"/>
    </source>
</evidence>
<sequence length="75" mass="8646">MALKKVKIVNFKSFQDEFELELDKGVNIIVRDNEAGKSTILEAIHLALTGMYNGKYLKNELTQYLFNNDVLNSFF</sequence>
<gene>
    <name evidence="2" type="ORF">SD70_03280</name>
</gene>
<name>A0ABR5ALL0_9BACL</name>
<protein>
    <recommendedName>
        <fullName evidence="1">Rad50/SbcC-type AAA domain-containing protein</fullName>
    </recommendedName>
</protein>
<accession>A0ABR5ALL0</accession>
<comment type="caution">
    <text evidence="2">The sequence shown here is derived from an EMBL/GenBank/DDBJ whole genome shotgun (WGS) entry which is preliminary data.</text>
</comment>
<evidence type="ECO:0000313" key="3">
    <source>
        <dbReference type="Proteomes" id="UP000031967"/>
    </source>
</evidence>
<dbReference type="EMBL" id="JXAK01000004">
    <property type="protein sequence ID" value="KIL41923.1"/>
    <property type="molecule type" value="Genomic_DNA"/>
</dbReference>
<dbReference type="RefSeq" id="WP_041045658.1">
    <property type="nucleotide sequence ID" value="NZ_JXAK01000004.1"/>
</dbReference>
<keyword evidence="3" id="KW-1185">Reference proteome</keyword>
<dbReference type="Proteomes" id="UP000031967">
    <property type="component" value="Unassembled WGS sequence"/>
</dbReference>
<dbReference type="InterPro" id="IPR027417">
    <property type="entry name" value="P-loop_NTPase"/>
</dbReference>
<feature type="domain" description="Rad50/SbcC-type AAA" evidence="1">
    <location>
        <begin position="5"/>
        <end position="70"/>
    </location>
</feature>